<evidence type="ECO:0000313" key="1">
    <source>
        <dbReference type="EMBL" id="MBL6447558.1"/>
    </source>
</evidence>
<sequence>MKSNPEITNLPANYKGHPIIIEPVILKKGEVHFHHCYTWHGSMYNSSDLNRRAYIMHLIEDGTKFNAYGTYAKSYNIQHDSIINTARQPLIGAKFRPIQ</sequence>
<dbReference type="GO" id="GO:0016706">
    <property type="term" value="F:2-oxoglutarate-dependent dioxygenase activity"/>
    <property type="evidence" value="ECO:0007669"/>
    <property type="project" value="UniProtKB-ARBA"/>
</dbReference>
<dbReference type="EMBL" id="JAEUGD010000044">
    <property type="protein sequence ID" value="MBL6447558.1"/>
    <property type="molecule type" value="Genomic_DNA"/>
</dbReference>
<dbReference type="Proteomes" id="UP000614216">
    <property type="component" value="Unassembled WGS sequence"/>
</dbReference>
<name>A0A937KEV7_9BACT</name>
<dbReference type="Gene3D" id="2.60.120.620">
    <property type="entry name" value="q2cbj1_9rhob like domain"/>
    <property type="match status" value="1"/>
</dbReference>
<dbReference type="InterPro" id="IPR008775">
    <property type="entry name" value="Phytyl_CoA_dOase-like"/>
</dbReference>
<gene>
    <name evidence="1" type="ORF">JMN32_14665</name>
</gene>
<organism evidence="1 2">
    <name type="scientific">Fulvivirga marina</name>
    <dbReference type="NCBI Taxonomy" id="2494733"/>
    <lineage>
        <taxon>Bacteria</taxon>
        <taxon>Pseudomonadati</taxon>
        <taxon>Bacteroidota</taxon>
        <taxon>Cytophagia</taxon>
        <taxon>Cytophagales</taxon>
        <taxon>Fulvivirgaceae</taxon>
        <taxon>Fulvivirga</taxon>
    </lineage>
</organism>
<keyword evidence="1" id="KW-0223">Dioxygenase</keyword>
<reference evidence="1" key="1">
    <citation type="submission" date="2021-01" db="EMBL/GenBank/DDBJ databases">
        <title>Fulvivirga kasyanovii gen. nov., sp nov., a novel member of the phylum Bacteroidetes isolated from seawater in a mussel farm.</title>
        <authorList>
            <person name="Zhao L.-H."/>
            <person name="Wang Z.-J."/>
        </authorList>
    </citation>
    <scope>NUCLEOTIDE SEQUENCE</scope>
    <source>
        <strain evidence="1">29W222</strain>
    </source>
</reference>
<accession>A0A937KEV7</accession>
<evidence type="ECO:0000313" key="2">
    <source>
        <dbReference type="Proteomes" id="UP000614216"/>
    </source>
</evidence>
<keyword evidence="2" id="KW-1185">Reference proteome</keyword>
<dbReference type="SUPFAM" id="SSF51197">
    <property type="entry name" value="Clavaminate synthase-like"/>
    <property type="match status" value="1"/>
</dbReference>
<dbReference type="AlphaFoldDB" id="A0A937KEV7"/>
<comment type="caution">
    <text evidence="1">The sequence shown here is derived from an EMBL/GenBank/DDBJ whole genome shotgun (WGS) entry which is preliminary data.</text>
</comment>
<keyword evidence="1" id="KW-0560">Oxidoreductase</keyword>
<proteinExistence type="predicted"/>
<dbReference type="Pfam" id="PF05721">
    <property type="entry name" value="PhyH"/>
    <property type="match status" value="1"/>
</dbReference>
<protein>
    <submittedName>
        <fullName evidence="1">Phytanoyl-CoA dioxygenase family protein</fullName>
    </submittedName>
</protein>